<evidence type="ECO:0000256" key="1">
    <source>
        <dbReference type="SAM" id="MobiDB-lite"/>
    </source>
</evidence>
<accession>A0AA40B1S6</accession>
<proteinExistence type="predicted"/>
<protein>
    <submittedName>
        <fullName evidence="2">Uncharacterized protein</fullName>
    </submittedName>
</protein>
<feature type="region of interest" description="Disordered" evidence="1">
    <location>
        <begin position="16"/>
        <end position="43"/>
    </location>
</feature>
<comment type="caution">
    <text evidence="2">The sequence shown here is derived from an EMBL/GenBank/DDBJ whole genome shotgun (WGS) entry which is preliminary data.</text>
</comment>
<organism evidence="2 3">
    <name type="scientific">Lasiosphaeris hirsuta</name>
    <dbReference type="NCBI Taxonomy" id="260670"/>
    <lineage>
        <taxon>Eukaryota</taxon>
        <taxon>Fungi</taxon>
        <taxon>Dikarya</taxon>
        <taxon>Ascomycota</taxon>
        <taxon>Pezizomycotina</taxon>
        <taxon>Sordariomycetes</taxon>
        <taxon>Sordariomycetidae</taxon>
        <taxon>Sordariales</taxon>
        <taxon>Lasiosphaeriaceae</taxon>
        <taxon>Lasiosphaeris</taxon>
    </lineage>
</organism>
<dbReference type="AlphaFoldDB" id="A0AA40B1S6"/>
<dbReference type="EMBL" id="JAUKUA010000002">
    <property type="protein sequence ID" value="KAK0726101.1"/>
    <property type="molecule type" value="Genomic_DNA"/>
</dbReference>
<sequence>MRDFLSSPFPLCNSTSISGGMMESRTSQSTAPTLPSTGGIFGRPRLNLEKNEIRVMTLRPGRWADSLRTVQLDLEDRPHYEALSYMPGETQTFCCQMFLLEVNVPLH</sequence>
<keyword evidence="3" id="KW-1185">Reference proteome</keyword>
<feature type="compositionally biased region" description="Polar residues" evidence="1">
    <location>
        <begin position="16"/>
        <end position="36"/>
    </location>
</feature>
<reference evidence="2" key="1">
    <citation type="submission" date="2023-06" db="EMBL/GenBank/DDBJ databases">
        <title>Genome-scale phylogeny and comparative genomics of the fungal order Sordariales.</title>
        <authorList>
            <consortium name="Lawrence Berkeley National Laboratory"/>
            <person name="Hensen N."/>
            <person name="Bonometti L."/>
            <person name="Westerberg I."/>
            <person name="Brannstrom I.O."/>
            <person name="Guillou S."/>
            <person name="Cros-Aarteil S."/>
            <person name="Calhoun S."/>
            <person name="Haridas S."/>
            <person name="Kuo A."/>
            <person name="Mondo S."/>
            <person name="Pangilinan J."/>
            <person name="Riley R."/>
            <person name="Labutti K."/>
            <person name="Andreopoulos B."/>
            <person name="Lipzen A."/>
            <person name="Chen C."/>
            <person name="Yanf M."/>
            <person name="Daum C."/>
            <person name="Ng V."/>
            <person name="Clum A."/>
            <person name="Steindorff A."/>
            <person name="Ohm R."/>
            <person name="Martin F."/>
            <person name="Silar P."/>
            <person name="Natvig D."/>
            <person name="Lalanne C."/>
            <person name="Gautier V."/>
            <person name="Ament-Velasquez S.L."/>
            <person name="Kruys A."/>
            <person name="Hutchinson M.I."/>
            <person name="Powell A.J."/>
            <person name="Barry K."/>
            <person name="Miller A.N."/>
            <person name="Grigoriev I.V."/>
            <person name="Debuchy R."/>
            <person name="Gladieux P."/>
            <person name="Thoren M.H."/>
            <person name="Johannesson H."/>
        </authorList>
    </citation>
    <scope>NUCLEOTIDE SEQUENCE</scope>
    <source>
        <strain evidence="2">SMH4607-1</strain>
    </source>
</reference>
<gene>
    <name evidence="2" type="ORF">B0H67DRAFT_146885</name>
</gene>
<name>A0AA40B1S6_9PEZI</name>
<dbReference type="Proteomes" id="UP001172102">
    <property type="component" value="Unassembled WGS sequence"/>
</dbReference>
<evidence type="ECO:0000313" key="3">
    <source>
        <dbReference type="Proteomes" id="UP001172102"/>
    </source>
</evidence>
<evidence type="ECO:0000313" key="2">
    <source>
        <dbReference type="EMBL" id="KAK0726101.1"/>
    </source>
</evidence>